<reference evidence="2 3" key="1">
    <citation type="submission" date="2023-06" db="EMBL/GenBank/DDBJ databases">
        <title>Rock-solubilizing bacteria, Microbacterium invictum, promotes re-establishment of vegetation in rocky wasteland by accelerating rock bio-weathering and reshaping soil bacterial community.</title>
        <authorList>
            <person name="Liu C."/>
        </authorList>
    </citation>
    <scope>NUCLEOTIDE SEQUENCE [LARGE SCALE GENOMIC DNA]</scope>
    <source>
        <strain evidence="2 3">X-18</strain>
    </source>
</reference>
<feature type="signal peptide" evidence="1">
    <location>
        <begin position="1"/>
        <end position="24"/>
    </location>
</feature>
<feature type="chain" id="PRO_5047117230" evidence="1">
    <location>
        <begin position="25"/>
        <end position="178"/>
    </location>
</feature>
<protein>
    <submittedName>
        <fullName evidence="2">Uncharacterized protein</fullName>
    </submittedName>
</protein>
<accession>A0ABZ0VAK9</accession>
<evidence type="ECO:0000313" key="2">
    <source>
        <dbReference type="EMBL" id="WQB69605.1"/>
    </source>
</evidence>
<evidence type="ECO:0000313" key="3">
    <source>
        <dbReference type="Proteomes" id="UP001324533"/>
    </source>
</evidence>
<sequence>MKSGTALVLACVGAIGAAAGIALAAAVAVPPSLANLNATVHPAPTEVAVAEEAVRVTAPAGWVVRRPPFDDDELTLTSPDGRLEIAVTEVGGGFDTAFADLARANDAQDSAPVTETLSSGARARHTEIADAAGGIVLAAVGDERGPVSAGIVARVTDGAVADYRYAIAEVLDTVRVTS</sequence>
<keyword evidence="1" id="KW-0732">Signal</keyword>
<gene>
    <name evidence="2" type="ORF">T9R20_12990</name>
</gene>
<dbReference type="RefSeq" id="WP_322409727.1">
    <property type="nucleotide sequence ID" value="NZ_CP139779.1"/>
</dbReference>
<dbReference type="EMBL" id="CP139779">
    <property type="protein sequence ID" value="WQB69605.1"/>
    <property type="molecule type" value="Genomic_DNA"/>
</dbReference>
<keyword evidence="3" id="KW-1185">Reference proteome</keyword>
<evidence type="ECO:0000256" key="1">
    <source>
        <dbReference type="SAM" id="SignalP"/>
    </source>
</evidence>
<dbReference type="Proteomes" id="UP001324533">
    <property type="component" value="Chromosome"/>
</dbReference>
<name>A0ABZ0VAK9_9MICO</name>
<organism evidence="2 3">
    <name type="scientific">Microbacterium invictum</name>
    <dbReference type="NCBI Taxonomy" id="515415"/>
    <lineage>
        <taxon>Bacteria</taxon>
        <taxon>Bacillati</taxon>
        <taxon>Actinomycetota</taxon>
        <taxon>Actinomycetes</taxon>
        <taxon>Micrococcales</taxon>
        <taxon>Microbacteriaceae</taxon>
        <taxon>Microbacterium</taxon>
    </lineage>
</organism>
<proteinExistence type="predicted"/>